<dbReference type="InterPro" id="IPR036116">
    <property type="entry name" value="FN3_sf"/>
</dbReference>
<dbReference type="Proteomes" id="UP001151287">
    <property type="component" value="Unassembled WGS sequence"/>
</dbReference>
<dbReference type="Pfam" id="PF23380">
    <property type="entry name" value="VIN3_C"/>
    <property type="match status" value="1"/>
</dbReference>
<dbReference type="PROSITE" id="PS50853">
    <property type="entry name" value="FN3"/>
    <property type="match status" value="1"/>
</dbReference>
<feature type="compositionally biased region" description="Basic and acidic residues" evidence="6">
    <location>
        <begin position="209"/>
        <end position="220"/>
    </location>
</feature>
<dbReference type="InterPro" id="IPR058585">
    <property type="entry name" value="Fn3_VIN3"/>
</dbReference>
<reference evidence="8" key="1">
    <citation type="journal article" date="2022" name="Cell">
        <title>Repeat-based holocentromeres influence genome architecture and karyotype evolution.</title>
        <authorList>
            <person name="Hofstatter P.G."/>
            <person name="Thangavel G."/>
            <person name="Lux T."/>
            <person name="Neumann P."/>
            <person name="Vondrak T."/>
            <person name="Novak P."/>
            <person name="Zhang M."/>
            <person name="Costa L."/>
            <person name="Castellani M."/>
            <person name="Scott A."/>
            <person name="Toegelov H."/>
            <person name="Fuchs J."/>
            <person name="Mata-Sucre Y."/>
            <person name="Dias Y."/>
            <person name="Vanzela A.L.L."/>
            <person name="Huettel B."/>
            <person name="Almeida C.C.S."/>
            <person name="Simkova H."/>
            <person name="Souza G."/>
            <person name="Pedrosa-Harand A."/>
            <person name="Macas J."/>
            <person name="Mayer K.F.X."/>
            <person name="Houben A."/>
            <person name="Marques A."/>
        </authorList>
    </citation>
    <scope>NUCLEOTIDE SEQUENCE</scope>
    <source>
        <strain evidence="8">RhyBre1mFocal</strain>
    </source>
</reference>
<dbReference type="GO" id="GO:0040029">
    <property type="term" value="P:epigenetic regulation of gene expression"/>
    <property type="evidence" value="ECO:0007669"/>
    <property type="project" value="InterPro"/>
</dbReference>
<comment type="subcellular location">
    <subcellularLocation>
        <location evidence="1">Nucleus</location>
    </subcellularLocation>
</comment>
<evidence type="ECO:0000256" key="2">
    <source>
        <dbReference type="ARBA" id="ARBA00022723"/>
    </source>
</evidence>
<comment type="caution">
    <text evidence="8">The sequence shown here is derived from an EMBL/GenBank/DDBJ whole genome shotgun (WGS) entry which is preliminary data.</text>
</comment>
<dbReference type="PANTHER" id="PTHR46286">
    <property type="entry name" value="VIN3-LIKE PROTEIN 2-RELATED"/>
    <property type="match status" value="1"/>
</dbReference>
<dbReference type="Pfam" id="PF23376">
    <property type="entry name" value="Fn3_VIN3"/>
    <property type="match status" value="1"/>
</dbReference>
<dbReference type="PANTHER" id="PTHR46286:SF6">
    <property type="entry name" value="OS08G0220600 PROTEIN"/>
    <property type="match status" value="1"/>
</dbReference>
<sequence>MLVSPYFFLSLSLYRAILSLPVSLSLCFSFLSVSSKRLKTSAFFTIMESSYSGSASEAEEHSNDLSLEEKRELVYEMSKVPNDARELLQSWTRKELIQLVCFESGKDRKYSGRPKAKMINQLLKLIARKSITRNYGQDANEENPGAKDATFDGSICDNAFCRALSTVGDSFCKRCKHGESVGPFTEDPDQHQDFVELVDTNVPNVLKRKAMDLDRDAKADHPKRKSNKENYRGKDGKLDQLVCENVACRAKLNIGDMYCKRCSCCVCCNFDENKDPSLWLVCSSDPPFTDESCGATCHLRCALKHEKFCIWKKSECSERLDGAFYCVFCGKVNSLLGCLRKQLSAAISARRVDALCERLFLSNKMLKGTEGYKEIEKAVSLGVAKLKKEVGPLDNVSAANARCIVNRLNCGPEVQKLCASALEALDQMLGCQLGIEATNSKPKHLGSHAFQIQLKEVTHSSVTISLLASEVMFEEKILGCSILYQNLNSMGYPEKISCLILNHETVIPISGLTPSTEYYFKACPFSSTREFGTWEVKCMTQSLAGLSDPGFRKEPTRDLDSQKGSTNSSDNNNLPPKNASVASLPLMELNSCVLEMVLVPSKPKKADTPIFEPRNKSEEQRYEYCVKAIRWLEYEGYMQRELRIKFLTWFSVKATDQERRVVSTFIDVLIDDPASLVAQLMDAFMDGICGKEKPVDKRVFFAKFWH</sequence>
<evidence type="ECO:0000256" key="3">
    <source>
        <dbReference type="ARBA" id="ARBA00022771"/>
    </source>
</evidence>
<dbReference type="SUPFAM" id="SSF49265">
    <property type="entry name" value="Fibronectin type III"/>
    <property type="match status" value="1"/>
</dbReference>
<dbReference type="EMBL" id="JAMQYH010000002">
    <property type="protein sequence ID" value="KAJ1698049.1"/>
    <property type="molecule type" value="Genomic_DNA"/>
</dbReference>
<feature type="region of interest" description="Disordered" evidence="6">
    <location>
        <begin position="209"/>
        <end position="232"/>
    </location>
</feature>
<evidence type="ECO:0000259" key="7">
    <source>
        <dbReference type="PROSITE" id="PS50853"/>
    </source>
</evidence>
<dbReference type="InterPro" id="IPR056990">
    <property type="entry name" value="VIN3-like_C"/>
</dbReference>
<organism evidence="8 9">
    <name type="scientific">Rhynchospora breviuscula</name>
    <dbReference type="NCBI Taxonomy" id="2022672"/>
    <lineage>
        <taxon>Eukaryota</taxon>
        <taxon>Viridiplantae</taxon>
        <taxon>Streptophyta</taxon>
        <taxon>Embryophyta</taxon>
        <taxon>Tracheophyta</taxon>
        <taxon>Spermatophyta</taxon>
        <taxon>Magnoliopsida</taxon>
        <taxon>Liliopsida</taxon>
        <taxon>Poales</taxon>
        <taxon>Cyperaceae</taxon>
        <taxon>Cyperoideae</taxon>
        <taxon>Rhynchosporeae</taxon>
        <taxon>Rhynchospora</taxon>
    </lineage>
</organism>
<dbReference type="OrthoDB" id="600557at2759"/>
<feature type="compositionally biased region" description="Basic and acidic residues" evidence="6">
    <location>
        <begin position="550"/>
        <end position="561"/>
    </location>
</feature>
<dbReference type="InterPro" id="IPR044514">
    <property type="entry name" value="VIN3-like"/>
</dbReference>
<feature type="domain" description="Fibronectin type-III" evidence="7">
    <location>
        <begin position="448"/>
        <end position="545"/>
    </location>
</feature>
<keyword evidence="5" id="KW-0539">Nucleus</keyword>
<dbReference type="InterPro" id="IPR003961">
    <property type="entry name" value="FN3_dom"/>
</dbReference>
<evidence type="ECO:0000256" key="5">
    <source>
        <dbReference type="ARBA" id="ARBA00023242"/>
    </source>
</evidence>
<evidence type="ECO:0000256" key="4">
    <source>
        <dbReference type="ARBA" id="ARBA00022833"/>
    </source>
</evidence>
<name>A0A9Q0CQ02_9POAL</name>
<gene>
    <name evidence="8" type="ORF">LUZ63_006561</name>
</gene>
<keyword evidence="9" id="KW-1185">Reference proteome</keyword>
<dbReference type="GO" id="GO:0005634">
    <property type="term" value="C:nucleus"/>
    <property type="evidence" value="ECO:0007669"/>
    <property type="project" value="UniProtKB-SubCell"/>
</dbReference>
<protein>
    <recommendedName>
        <fullName evidence="7">Fibronectin type-III domain-containing protein</fullName>
    </recommendedName>
</protein>
<dbReference type="GO" id="GO:0010048">
    <property type="term" value="P:vernalization response"/>
    <property type="evidence" value="ECO:0007669"/>
    <property type="project" value="InterPro"/>
</dbReference>
<accession>A0A9Q0CQ02</accession>
<evidence type="ECO:0000313" key="8">
    <source>
        <dbReference type="EMBL" id="KAJ1698049.1"/>
    </source>
</evidence>
<feature type="region of interest" description="Disordered" evidence="6">
    <location>
        <begin position="548"/>
        <end position="577"/>
    </location>
</feature>
<keyword evidence="2" id="KW-0479">Metal-binding</keyword>
<keyword evidence="3" id="KW-0863">Zinc-finger</keyword>
<evidence type="ECO:0000256" key="1">
    <source>
        <dbReference type="ARBA" id="ARBA00004123"/>
    </source>
</evidence>
<dbReference type="AlphaFoldDB" id="A0A9Q0CQ02"/>
<keyword evidence="4" id="KW-0862">Zinc</keyword>
<dbReference type="InterPro" id="IPR032881">
    <property type="entry name" value="Oberon-like_PHD"/>
</dbReference>
<dbReference type="GO" id="GO:0008270">
    <property type="term" value="F:zinc ion binding"/>
    <property type="evidence" value="ECO:0007669"/>
    <property type="project" value="UniProtKB-KW"/>
</dbReference>
<dbReference type="Pfam" id="PF07227">
    <property type="entry name" value="PHD_Oberon"/>
    <property type="match status" value="1"/>
</dbReference>
<proteinExistence type="predicted"/>
<evidence type="ECO:0000313" key="9">
    <source>
        <dbReference type="Proteomes" id="UP001151287"/>
    </source>
</evidence>
<evidence type="ECO:0000256" key="6">
    <source>
        <dbReference type="SAM" id="MobiDB-lite"/>
    </source>
</evidence>
<feature type="compositionally biased region" description="Polar residues" evidence="6">
    <location>
        <begin position="562"/>
        <end position="575"/>
    </location>
</feature>